<dbReference type="PROSITE" id="PS51263">
    <property type="entry name" value="ADF_H"/>
    <property type="match status" value="1"/>
</dbReference>
<dbReference type="WormBase" id="SRAE_2000075700">
    <property type="protein sequence ID" value="SRP11563"/>
    <property type="gene ID" value="WBGene00260957"/>
</dbReference>
<dbReference type="InterPro" id="IPR011171">
    <property type="entry name" value="GMF"/>
</dbReference>
<dbReference type="STRING" id="34506.A0A090L8L7"/>
<feature type="domain" description="ADF-H" evidence="7">
    <location>
        <begin position="4"/>
        <end position="139"/>
    </location>
</feature>
<evidence type="ECO:0000256" key="2">
    <source>
        <dbReference type="ARBA" id="ARBA00004496"/>
    </source>
</evidence>
<dbReference type="GO" id="GO:0003779">
    <property type="term" value="F:actin binding"/>
    <property type="evidence" value="ECO:0007669"/>
    <property type="project" value="InterPro"/>
</dbReference>
<protein>
    <submittedName>
        <fullName evidence="8 10">Glia maturation factor, beta</fullName>
    </submittedName>
</protein>
<comment type="subcellular location">
    <subcellularLocation>
        <location evidence="2">Cytoplasm</location>
    </subcellularLocation>
    <subcellularLocation>
        <location evidence="1">Nucleus</location>
    </subcellularLocation>
</comment>
<dbReference type="GeneID" id="36378451"/>
<reference evidence="8 9" key="1">
    <citation type="submission" date="2014-09" db="EMBL/GenBank/DDBJ databases">
        <authorList>
            <person name="Martin A.A."/>
        </authorList>
    </citation>
    <scope>NUCLEOTIDE SEQUENCE</scope>
    <source>
        <strain evidence="9">ED321</strain>
        <strain evidence="8">ED321 Heterogonic</strain>
    </source>
</reference>
<comment type="similarity">
    <text evidence="3 6">Belongs to the actin-binding proteins ADF family. GMF subfamily.</text>
</comment>
<dbReference type="CDD" id="cd11283">
    <property type="entry name" value="ADF_GMF-beta_like"/>
    <property type="match status" value="1"/>
</dbReference>
<dbReference type="CTD" id="36378451"/>
<dbReference type="WBParaSite" id="SRAE_2000075700.1">
    <property type="protein sequence ID" value="SRAE_2000075700.1"/>
    <property type="gene ID" value="WBGene00260957"/>
</dbReference>
<dbReference type="PANTHER" id="PTHR11249">
    <property type="entry name" value="GLIAL FACTOR NATURATION FACTOR"/>
    <property type="match status" value="1"/>
</dbReference>
<proteinExistence type="inferred from homology"/>
<evidence type="ECO:0000313" key="10">
    <source>
        <dbReference type="WBParaSite" id="SRAE_2000075700.1"/>
    </source>
</evidence>
<keyword evidence="9" id="KW-1185">Reference proteome</keyword>
<dbReference type="Gene3D" id="3.40.20.10">
    <property type="entry name" value="Severin"/>
    <property type="match status" value="1"/>
</dbReference>
<dbReference type="PIRSF" id="PIRSF001788">
    <property type="entry name" value="GMF-beta"/>
    <property type="match status" value="1"/>
</dbReference>
<dbReference type="GO" id="GO:0034316">
    <property type="term" value="P:negative regulation of Arp2/3 complex-mediated actin nucleation"/>
    <property type="evidence" value="ECO:0007669"/>
    <property type="project" value="TreeGrafter"/>
</dbReference>
<dbReference type="EMBL" id="LN609529">
    <property type="protein sequence ID" value="CEF66087.1"/>
    <property type="molecule type" value="Genomic_DNA"/>
</dbReference>
<dbReference type="SUPFAM" id="SSF55753">
    <property type="entry name" value="Actin depolymerizing proteins"/>
    <property type="match status" value="1"/>
</dbReference>
<dbReference type="GO" id="GO:0071933">
    <property type="term" value="F:Arp2/3 complex binding"/>
    <property type="evidence" value="ECO:0007669"/>
    <property type="project" value="InterPro"/>
</dbReference>
<gene>
    <name evidence="8 10 11" type="ORF">SRAE_2000075700</name>
</gene>
<dbReference type="GO" id="GO:0005634">
    <property type="term" value="C:nucleus"/>
    <property type="evidence" value="ECO:0007669"/>
    <property type="project" value="UniProtKB-SubCell"/>
</dbReference>
<organism evidence="8">
    <name type="scientific">Strongyloides ratti</name>
    <name type="common">Parasitic roundworm</name>
    <dbReference type="NCBI Taxonomy" id="34506"/>
    <lineage>
        <taxon>Eukaryota</taxon>
        <taxon>Metazoa</taxon>
        <taxon>Ecdysozoa</taxon>
        <taxon>Nematoda</taxon>
        <taxon>Chromadorea</taxon>
        <taxon>Rhabditida</taxon>
        <taxon>Tylenchina</taxon>
        <taxon>Panagrolaimomorpha</taxon>
        <taxon>Strongyloidoidea</taxon>
        <taxon>Strongyloididae</taxon>
        <taxon>Strongyloides</taxon>
    </lineage>
</organism>
<dbReference type="SMART" id="SM00102">
    <property type="entry name" value="ADF"/>
    <property type="match status" value="1"/>
</dbReference>
<dbReference type="InterPro" id="IPR029006">
    <property type="entry name" value="ADF-H/Gelsolin-like_dom_sf"/>
</dbReference>
<evidence type="ECO:0000256" key="3">
    <source>
        <dbReference type="ARBA" id="ARBA00010055"/>
    </source>
</evidence>
<dbReference type="Pfam" id="PF00241">
    <property type="entry name" value="Cofilin_ADF"/>
    <property type="match status" value="1"/>
</dbReference>
<evidence type="ECO:0000256" key="4">
    <source>
        <dbReference type="ARBA" id="ARBA00022490"/>
    </source>
</evidence>
<evidence type="ECO:0000256" key="6">
    <source>
        <dbReference type="PIRNR" id="PIRNR001788"/>
    </source>
</evidence>
<evidence type="ECO:0000313" key="9">
    <source>
        <dbReference type="Proteomes" id="UP000035682"/>
    </source>
</evidence>
<dbReference type="GO" id="GO:0030864">
    <property type="term" value="C:cortical actin cytoskeleton"/>
    <property type="evidence" value="ECO:0007669"/>
    <property type="project" value="TreeGrafter"/>
</dbReference>
<dbReference type="OrthoDB" id="3919494at2759"/>
<evidence type="ECO:0000256" key="5">
    <source>
        <dbReference type="ARBA" id="ARBA00023242"/>
    </source>
</evidence>
<reference evidence="10" key="2">
    <citation type="submission" date="2020-12" db="UniProtKB">
        <authorList>
            <consortium name="WormBaseParasite"/>
        </authorList>
    </citation>
    <scope>IDENTIFICATION</scope>
</reference>
<dbReference type="RefSeq" id="XP_024505287.1">
    <property type="nucleotide sequence ID" value="XM_024651628.1"/>
</dbReference>
<evidence type="ECO:0000313" key="8">
    <source>
        <dbReference type="EMBL" id="CEF66087.1"/>
    </source>
</evidence>
<evidence type="ECO:0000256" key="1">
    <source>
        <dbReference type="ARBA" id="ARBA00004123"/>
    </source>
</evidence>
<name>A0A090L8L7_STRRB</name>
<dbReference type="Proteomes" id="UP000035682">
    <property type="component" value="Unplaced"/>
</dbReference>
<sequence length="139" mass="16328">MSGSLSICAIPEELKMRLKKFRFSKSKNINALILKVNRETQNIFVEEEFEDCDIDEIKNELPVQQPRFLLISYPMKSNDGRETFPMCLIYYSPDSCNPETQMLYAGTRNTLVSECELTKNFELRELEDFSNEWLESHLK</sequence>
<dbReference type="AlphaFoldDB" id="A0A090L8L7"/>
<dbReference type="PANTHER" id="PTHR11249:SF2">
    <property type="entry name" value="GLIA MATURATION FACTOR"/>
    <property type="match status" value="1"/>
</dbReference>
<dbReference type="OMA" id="EWKMLYA"/>
<evidence type="ECO:0000313" key="11">
    <source>
        <dbReference type="WormBase" id="SRAE_2000075700"/>
    </source>
</evidence>
<keyword evidence="5" id="KW-0539">Nucleus</keyword>
<dbReference type="InterPro" id="IPR002108">
    <property type="entry name" value="ADF-H"/>
</dbReference>
<dbReference type="GO" id="GO:0071846">
    <property type="term" value="P:actin filament debranching"/>
    <property type="evidence" value="ECO:0007669"/>
    <property type="project" value="InterPro"/>
</dbReference>
<keyword evidence="4" id="KW-0963">Cytoplasm</keyword>
<dbReference type="FunFam" id="3.40.20.10:FF:000026">
    <property type="entry name" value="Glia maturation factor"/>
    <property type="match status" value="1"/>
</dbReference>
<evidence type="ECO:0000259" key="7">
    <source>
        <dbReference type="PROSITE" id="PS51263"/>
    </source>
</evidence>
<accession>A0A090L8L7</accession>